<reference evidence="2" key="1">
    <citation type="journal article" date="2012" name="Science">
        <title>The Paleozoic origin of enzymatic lignin decomposition reconstructed from 31 fungal genomes.</title>
        <authorList>
            <person name="Floudas D."/>
            <person name="Binder M."/>
            <person name="Riley R."/>
            <person name="Barry K."/>
            <person name="Blanchette R.A."/>
            <person name="Henrissat B."/>
            <person name="Martinez A.T."/>
            <person name="Otillar R."/>
            <person name="Spatafora J.W."/>
            <person name="Yadav J.S."/>
            <person name="Aerts A."/>
            <person name="Benoit I."/>
            <person name="Boyd A."/>
            <person name="Carlson A."/>
            <person name="Copeland A."/>
            <person name="Coutinho P.M."/>
            <person name="de Vries R.P."/>
            <person name="Ferreira P."/>
            <person name="Findley K."/>
            <person name="Foster B."/>
            <person name="Gaskell J."/>
            <person name="Glotzer D."/>
            <person name="Gorecki P."/>
            <person name="Heitman J."/>
            <person name="Hesse C."/>
            <person name="Hori C."/>
            <person name="Igarashi K."/>
            <person name="Jurgens J.A."/>
            <person name="Kallen N."/>
            <person name="Kersten P."/>
            <person name="Kohler A."/>
            <person name="Kuees U."/>
            <person name="Kumar T.K.A."/>
            <person name="Kuo A."/>
            <person name="LaButti K."/>
            <person name="Larrondo L.F."/>
            <person name="Lindquist E."/>
            <person name="Ling A."/>
            <person name="Lombard V."/>
            <person name="Lucas S."/>
            <person name="Lundell T."/>
            <person name="Martin R."/>
            <person name="McLaughlin D.J."/>
            <person name="Morgenstern I."/>
            <person name="Morin E."/>
            <person name="Murat C."/>
            <person name="Nagy L.G."/>
            <person name="Nolan M."/>
            <person name="Ohm R.A."/>
            <person name="Patyshakuliyeva A."/>
            <person name="Rokas A."/>
            <person name="Ruiz-Duenas F.J."/>
            <person name="Sabat G."/>
            <person name="Salamov A."/>
            <person name="Samejima M."/>
            <person name="Schmutz J."/>
            <person name="Slot J.C."/>
            <person name="St John F."/>
            <person name="Stenlid J."/>
            <person name="Sun H."/>
            <person name="Sun S."/>
            <person name="Syed K."/>
            <person name="Tsang A."/>
            <person name="Wiebenga A."/>
            <person name="Young D."/>
            <person name="Pisabarro A."/>
            <person name="Eastwood D.C."/>
            <person name="Martin F."/>
            <person name="Cullen D."/>
            <person name="Grigoriev I.V."/>
            <person name="Hibbett D.S."/>
        </authorList>
    </citation>
    <scope>NUCLEOTIDE SEQUENCE [LARGE SCALE GENOMIC DNA]</scope>
    <source>
        <strain evidence="2">RWD-64-598 SS2</strain>
    </source>
</reference>
<dbReference type="GeneID" id="19210031"/>
<dbReference type="EMBL" id="JH711574">
    <property type="protein sequence ID" value="EIW85583.1"/>
    <property type="molecule type" value="Genomic_DNA"/>
</dbReference>
<organism evidence="1 2">
    <name type="scientific">Coniophora puteana (strain RWD-64-598)</name>
    <name type="common">Brown rot fungus</name>
    <dbReference type="NCBI Taxonomy" id="741705"/>
    <lineage>
        <taxon>Eukaryota</taxon>
        <taxon>Fungi</taxon>
        <taxon>Dikarya</taxon>
        <taxon>Basidiomycota</taxon>
        <taxon>Agaricomycotina</taxon>
        <taxon>Agaricomycetes</taxon>
        <taxon>Agaricomycetidae</taxon>
        <taxon>Boletales</taxon>
        <taxon>Coniophorineae</taxon>
        <taxon>Coniophoraceae</taxon>
        <taxon>Coniophora</taxon>
    </lineage>
</organism>
<gene>
    <name evidence="1" type="ORF">CONPUDRAFT_80115</name>
</gene>
<evidence type="ECO:0000313" key="1">
    <source>
        <dbReference type="EMBL" id="EIW85583.1"/>
    </source>
</evidence>
<dbReference type="Proteomes" id="UP000053558">
    <property type="component" value="Unassembled WGS sequence"/>
</dbReference>
<accession>A0A5M3N2H6</accession>
<protein>
    <submittedName>
        <fullName evidence="1">Uncharacterized protein</fullName>
    </submittedName>
</protein>
<proteinExistence type="predicted"/>
<sequence length="95" mass="11032">MNVSGIPEITEELSLPPVRILGIYLLERWPLPEELRDIYYTFLWEALVGICERQPSVEKVQFVEDPKSSQGWRIADAMISFPQLPIENLWAEAMQ</sequence>
<comment type="caution">
    <text evidence="1">The sequence shown here is derived from an EMBL/GenBank/DDBJ whole genome shotgun (WGS) entry which is preliminary data.</text>
</comment>
<dbReference type="AlphaFoldDB" id="A0A5M3N2H6"/>
<dbReference type="KEGG" id="cput:CONPUDRAFT_80115"/>
<keyword evidence="2" id="KW-1185">Reference proteome</keyword>
<feature type="non-terminal residue" evidence="1">
    <location>
        <position position="1"/>
    </location>
</feature>
<name>A0A5M3N2H6_CONPW</name>
<evidence type="ECO:0000313" key="2">
    <source>
        <dbReference type="Proteomes" id="UP000053558"/>
    </source>
</evidence>
<dbReference type="RefSeq" id="XP_007764326.1">
    <property type="nucleotide sequence ID" value="XM_007766136.1"/>
</dbReference>